<keyword evidence="5" id="KW-1185">Reference proteome</keyword>
<evidence type="ECO:0000256" key="1">
    <source>
        <dbReference type="SAM" id="Phobius"/>
    </source>
</evidence>
<feature type="transmembrane region" description="Helical" evidence="1">
    <location>
        <begin position="336"/>
        <end position="353"/>
    </location>
</feature>
<feature type="transmembrane region" description="Helical" evidence="1">
    <location>
        <begin position="178"/>
        <end position="199"/>
    </location>
</feature>
<evidence type="ECO:0000313" key="5">
    <source>
        <dbReference type="Proteomes" id="UP000780875"/>
    </source>
</evidence>
<feature type="transmembrane region" description="Helical" evidence="1">
    <location>
        <begin position="312"/>
        <end position="330"/>
    </location>
</feature>
<keyword evidence="1" id="KW-1133">Transmembrane helix</keyword>
<dbReference type="EMBL" id="JAIQZJ010000021">
    <property type="protein sequence ID" value="MBZ5741007.1"/>
    <property type="molecule type" value="Genomic_DNA"/>
</dbReference>
<keyword evidence="1" id="KW-0812">Transmembrane</keyword>
<dbReference type="PANTHER" id="PTHR23028">
    <property type="entry name" value="ACETYLTRANSFERASE"/>
    <property type="match status" value="1"/>
</dbReference>
<feature type="transmembrane region" description="Helical" evidence="1">
    <location>
        <begin position="214"/>
        <end position="230"/>
    </location>
</feature>
<keyword evidence="4" id="KW-0012">Acyltransferase</keyword>
<feature type="transmembrane region" description="Helical" evidence="1">
    <location>
        <begin position="373"/>
        <end position="392"/>
    </location>
</feature>
<sequence length="713" mass="76543">MSRGQFRGDVQGLRALAVLLVAVDHADVGPFHGGYVGVDVFFVISGFLITGLLLKDHDRHGRISLRDFYARRARRILPASLLVLLVTVGASVALLSGVQAIAAIEDAAWVLFFAGNIKFARDGTDYFQGDASPSPFQHYWSLAVEEQFYLFWPLLIAVVIWVVARRRRNGGHVAPRGNARYVALALLVVIAASFAFSLLDTASEPVGAYFSTRARVWELATGALAACLVARAQATPRGLRTAASWIGLLAILTAALTYDATTPFPGSAAALPVLGAVLLLLGGVPTAGASALPQRLLALRPFRAVGDWSYSFYLWHWPFLVFAAAIWGPVSGARGLAVLVAALAVSALTYHLVENPVRHARVISVRPSRGLLLYPAALVLVIPALVGAKAVVMRVDVPHGEPITLAHYGQRSGEPVPSFDPSPYVALVQASLLAADNGLEIPGGLRPDPFHLDKLKPDLGACDYWNDPSTDLCPMGDPDGDKTMVLVGDSHARQWIPALDRIAEKHGYRAYWLVRVGCPGADVTPWLKVGGPAEECADFQDWARSEVDDLAPDLTLVASEANPNRGYVLDDGSHVTDTAGELAAFEEGVRRTLVDVSAHSERVVYLDDPPATTAQAVECLAKRRATLERCVSSQDPLVDQFIDAASRGAASAGVQVLDPTRWFCLHGRCPGVVGDYITRRDLAHVTVEYASYLTPALDKALGMSRDRSAVASP</sequence>
<proteinExistence type="predicted"/>
<dbReference type="Proteomes" id="UP000780875">
    <property type="component" value="Unassembled WGS sequence"/>
</dbReference>
<dbReference type="PANTHER" id="PTHR23028:SF53">
    <property type="entry name" value="ACYL_TRANSF_3 DOMAIN-CONTAINING PROTEIN"/>
    <property type="match status" value="1"/>
</dbReference>
<evidence type="ECO:0000259" key="2">
    <source>
        <dbReference type="Pfam" id="PF01757"/>
    </source>
</evidence>
<evidence type="ECO:0000313" key="4">
    <source>
        <dbReference type="EMBL" id="MBZ5741007.1"/>
    </source>
</evidence>
<feature type="transmembrane region" description="Helical" evidence="1">
    <location>
        <begin position="270"/>
        <end position="292"/>
    </location>
</feature>
<feature type="transmembrane region" description="Helical" evidence="1">
    <location>
        <begin position="36"/>
        <end position="55"/>
    </location>
</feature>
<reference evidence="4 5" key="1">
    <citation type="submission" date="2021-09" db="EMBL/GenBank/DDBJ databases">
        <title>Whole genome sequence of Nocardioides sp. GBK3QG-3.</title>
        <authorList>
            <person name="Tuo L."/>
        </authorList>
    </citation>
    <scope>NUCLEOTIDE SEQUENCE [LARGE SCALE GENOMIC DNA]</scope>
    <source>
        <strain evidence="4 5">GBK3QG-3</strain>
    </source>
</reference>
<dbReference type="InterPro" id="IPR002656">
    <property type="entry name" value="Acyl_transf_3_dom"/>
</dbReference>
<feature type="transmembrane region" description="Helical" evidence="1">
    <location>
        <begin position="148"/>
        <end position="166"/>
    </location>
</feature>
<feature type="domain" description="SGNH" evidence="3">
    <location>
        <begin position="462"/>
        <end position="698"/>
    </location>
</feature>
<name>A0ABS7UJF0_9ACTN</name>
<dbReference type="Pfam" id="PF01757">
    <property type="entry name" value="Acyl_transf_3"/>
    <property type="match status" value="1"/>
</dbReference>
<organism evidence="4 5">
    <name type="scientific">Nocardioides mangrovi</name>
    <dbReference type="NCBI Taxonomy" id="2874580"/>
    <lineage>
        <taxon>Bacteria</taxon>
        <taxon>Bacillati</taxon>
        <taxon>Actinomycetota</taxon>
        <taxon>Actinomycetes</taxon>
        <taxon>Propionibacteriales</taxon>
        <taxon>Nocardioidaceae</taxon>
        <taxon>Nocardioides</taxon>
    </lineage>
</organism>
<comment type="caution">
    <text evidence="4">The sequence shown here is derived from an EMBL/GenBank/DDBJ whole genome shotgun (WGS) entry which is preliminary data.</text>
</comment>
<keyword evidence="1" id="KW-0472">Membrane</keyword>
<dbReference type="Pfam" id="PF19040">
    <property type="entry name" value="SGNH"/>
    <property type="match status" value="1"/>
</dbReference>
<feature type="transmembrane region" description="Helical" evidence="1">
    <location>
        <begin position="76"/>
        <end position="104"/>
    </location>
</feature>
<dbReference type="GO" id="GO:0016746">
    <property type="term" value="F:acyltransferase activity"/>
    <property type="evidence" value="ECO:0007669"/>
    <property type="project" value="UniProtKB-KW"/>
</dbReference>
<feature type="transmembrane region" description="Helical" evidence="1">
    <location>
        <begin position="242"/>
        <end position="258"/>
    </location>
</feature>
<protein>
    <submittedName>
        <fullName evidence="4">Acyltransferase</fullName>
    </submittedName>
</protein>
<dbReference type="InterPro" id="IPR043968">
    <property type="entry name" value="SGNH"/>
</dbReference>
<dbReference type="RefSeq" id="WP_224125308.1">
    <property type="nucleotide sequence ID" value="NZ_JAIQZJ010000021.1"/>
</dbReference>
<gene>
    <name evidence="4" type="ORF">K8U61_22780</name>
</gene>
<accession>A0ABS7UJF0</accession>
<keyword evidence="4" id="KW-0808">Transferase</keyword>
<dbReference type="InterPro" id="IPR050879">
    <property type="entry name" value="Acyltransferase_3"/>
</dbReference>
<feature type="domain" description="Acyltransferase 3" evidence="2">
    <location>
        <begin position="10"/>
        <end position="350"/>
    </location>
</feature>
<evidence type="ECO:0000259" key="3">
    <source>
        <dbReference type="Pfam" id="PF19040"/>
    </source>
</evidence>